<dbReference type="GO" id="GO:0003677">
    <property type="term" value="F:DNA binding"/>
    <property type="evidence" value="ECO:0007669"/>
    <property type="project" value="UniProtKB-UniRule"/>
</dbReference>
<dbReference type="InterPro" id="IPR049149">
    <property type="entry name" value="TetR/AcrR_C"/>
</dbReference>
<organism evidence="4">
    <name type="scientific">uncultured Desulfovibrio sp</name>
    <dbReference type="NCBI Taxonomy" id="167968"/>
    <lineage>
        <taxon>Bacteria</taxon>
        <taxon>Pseudomonadati</taxon>
        <taxon>Thermodesulfobacteriota</taxon>
        <taxon>Desulfovibrionia</taxon>
        <taxon>Desulfovibrionales</taxon>
        <taxon>Desulfovibrionaceae</taxon>
        <taxon>Desulfovibrio</taxon>
        <taxon>environmental samples</taxon>
    </lineage>
</organism>
<evidence type="ECO:0000259" key="3">
    <source>
        <dbReference type="PROSITE" id="PS50977"/>
    </source>
</evidence>
<dbReference type="InterPro" id="IPR009057">
    <property type="entry name" value="Homeodomain-like_sf"/>
</dbReference>
<name>A0A212JF90_9BACT</name>
<sequence length="216" mass="23939">MRIIKEHGERRTEIIDAAENLFAAKGYAGTAISDILEALNIAKGTFYHYFASKEALMDAVIERYIDAEMAVAQAVADDPKISAHEKMFGILTDAGRDNERGDRLEKEASAVGNADMHQRTMASIVLRLSPILEGVVRQGMREGTFNTAYPKECMEILLAASEFILHGSAFAWSSAERLQKARALAWMAEKVLGVEEGRFSYLYKRYEGDGGCCDQC</sequence>
<dbReference type="PANTHER" id="PTHR43479:SF11">
    <property type="entry name" value="ACREF_ENVCD OPERON REPRESSOR-RELATED"/>
    <property type="match status" value="1"/>
</dbReference>
<dbReference type="Pfam" id="PF00440">
    <property type="entry name" value="TetR_N"/>
    <property type="match status" value="1"/>
</dbReference>
<feature type="domain" description="HTH tetR-type" evidence="3">
    <location>
        <begin position="8"/>
        <end position="68"/>
    </location>
</feature>
<protein>
    <submittedName>
        <fullName evidence="4">TetR family transcriptional regulator</fullName>
    </submittedName>
</protein>
<gene>
    <name evidence="4" type="ORF">KM92DES2_11011</name>
</gene>
<dbReference type="RefSeq" id="WP_227118537.1">
    <property type="nucleotide sequence ID" value="NZ_LT598928.1"/>
</dbReference>
<dbReference type="AlphaFoldDB" id="A0A212JF90"/>
<feature type="DNA-binding region" description="H-T-H motif" evidence="2">
    <location>
        <begin position="31"/>
        <end position="50"/>
    </location>
</feature>
<accession>A0A212JF90</accession>
<dbReference type="InterPro" id="IPR001647">
    <property type="entry name" value="HTH_TetR"/>
</dbReference>
<proteinExistence type="predicted"/>
<dbReference type="InterPro" id="IPR050624">
    <property type="entry name" value="HTH-type_Tx_Regulator"/>
</dbReference>
<reference evidence="4" key="1">
    <citation type="submission" date="2016-04" db="EMBL/GenBank/DDBJ databases">
        <authorList>
            <person name="Evans L.H."/>
            <person name="Alamgir A."/>
            <person name="Owens N."/>
            <person name="Weber N.D."/>
            <person name="Virtaneva K."/>
            <person name="Barbian K."/>
            <person name="Babar A."/>
            <person name="Rosenke K."/>
        </authorList>
    </citation>
    <scope>NUCLEOTIDE SEQUENCE</scope>
    <source>
        <strain evidence="4">92-2</strain>
    </source>
</reference>
<dbReference type="PRINTS" id="PR00455">
    <property type="entry name" value="HTHTETR"/>
</dbReference>
<dbReference type="PROSITE" id="PS50977">
    <property type="entry name" value="HTH_TETR_2"/>
    <property type="match status" value="1"/>
</dbReference>
<evidence type="ECO:0000256" key="1">
    <source>
        <dbReference type="ARBA" id="ARBA00023125"/>
    </source>
</evidence>
<evidence type="ECO:0000256" key="2">
    <source>
        <dbReference type="PROSITE-ProRule" id="PRU00335"/>
    </source>
</evidence>
<dbReference type="SUPFAM" id="SSF46689">
    <property type="entry name" value="Homeodomain-like"/>
    <property type="match status" value="1"/>
</dbReference>
<evidence type="ECO:0000313" key="4">
    <source>
        <dbReference type="EMBL" id="SBV98096.1"/>
    </source>
</evidence>
<dbReference type="EMBL" id="FLUP01000001">
    <property type="protein sequence ID" value="SBV98096.1"/>
    <property type="molecule type" value="Genomic_DNA"/>
</dbReference>
<dbReference type="PANTHER" id="PTHR43479">
    <property type="entry name" value="ACREF/ENVCD OPERON REPRESSOR-RELATED"/>
    <property type="match status" value="1"/>
</dbReference>
<dbReference type="Gene3D" id="1.10.357.10">
    <property type="entry name" value="Tetracycline Repressor, domain 2"/>
    <property type="match status" value="1"/>
</dbReference>
<keyword evidence="1 2" id="KW-0238">DNA-binding</keyword>
<dbReference type="Pfam" id="PF21303">
    <property type="entry name" value="TetR_C_39"/>
    <property type="match status" value="1"/>
</dbReference>